<keyword evidence="9 11" id="KW-0472">Membrane</keyword>
<accession>A0A3M9NLQ9</accession>
<dbReference type="SUPFAM" id="SSF81648">
    <property type="entry name" value="a domain/subunit of cytochrome bc1 complex (Ubiquinol-cytochrome c reductase)"/>
    <property type="match status" value="1"/>
</dbReference>
<reference evidence="15 16" key="1">
    <citation type="submission" date="2018-11" db="EMBL/GenBank/DDBJ databases">
        <title>Draft genome sequence of Ferruginibacter sp. BO-59.</title>
        <authorList>
            <person name="Im W.T."/>
        </authorList>
    </citation>
    <scope>NUCLEOTIDE SEQUENCE [LARGE SCALE GENOMIC DNA]</scope>
    <source>
        <strain evidence="15 16">BO-59</strain>
    </source>
</reference>
<keyword evidence="7 11" id="KW-1133">Transmembrane helix</keyword>
<evidence type="ECO:0000313" key="16">
    <source>
        <dbReference type="Proteomes" id="UP000267223"/>
    </source>
</evidence>
<feature type="domain" description="Cytochrome b/b6 N-terminal region profile" evidence="12">
    <location>
        <begin position="8"/>
        <end position="219"/>
    </location>
</feature>
<dbReference type="SUPFAM" id="SSF81342">
    <property type="entry name" value="Transmembrane di-heme cytochromes"/>
    <property type="match status" value="1"/>
</dbReference>
<gene>
    <name evidence="15" type="ORF">EFY79_03400</name>
</gene>
<dbReference type="Pfam" id="PF13442">
    <property type="entry name" value="Cytochrome_CBB3"/>
    <property type="match status" value="1"/>
</dbReference>
<feature type="transmembrane region" description="Helical" evidence="11">
    <location>
        <begin position="313"/>
        <end position="332"/>
    </location>
</feature>
<evidence type="ECO:0000256" key="2">
    <source>
        <dbReference type="ARBA" id="ARBA00022448"/>
    </source>
</evidence>
<evidence type="ECO:0000256" key="6">
    <source>
        <dbReference type="ARBA" id="ARBA00022982"/>
    </source>
</evidence>
<evidence type="ECO:0000256" key="11">
    <source>
        <dbReference type="SAM" id="Phobius"/>
    </source>
</evidence>
<dbReference type="EMBL" id="RJJR01000002">
    <property type="protein sequence ID" value="RNI38722.1"/>
    <property type="molecule type" value="Genomic_DNA"/>
</dbReference>
<dbReference type="Gene3D" id="1.10.760.10">
    <property type="entry name" value="Cytochrome c-like domain"/>
    <property type="match status" value="1"/>
</dbReference>
<comment type="caution">
    <text evidence="15">The sequence shown here is derived from an EMBL/GenBank/DDBJ whole genome shotgun (WGS) entry which is preliminary data.</text>
</comment>
<feature type="transmembrane region" description="Helical" evidence="11">
    <location>
        <begin position="38"/>
        <end position="62"/>
    </location>
</feature>
<evidence type="ECO:0000256" key="1">
    <source>
        <dbReference type="ARBA" id="ARBA00004141"/>
    </source>
</evidence>
<dbReference type="PANTHER" id="PTHR19271">
    <property type="entry name" value="CYTOCHROME B"/>
    <property type="match status" value="1"/>
</dbReference>
<feature type="transmembrane region" description="Helical" evidence="11">
    <location>
        <begin position="122"/>
        <end position="142"/>
    </location>
</feature>
<dbReference type="InterPro" id="IPR009056">
    <property type="entry name" value="Cyt_c-like_dom"/>
</dbReference>
<dbReference type="SUPFAM" id="SSF46626">
    <property type="entry name" value="Cytochrome c"/>
    <property type="match status" value="1"/>
</dbReference>
<evidence type="ECO:0000256" key="10">
    <source>
        <dbReference type="PROSITE-ProRule" id="PRU00433"/>
    </source>
</evidence>
<dbReference type="InterPro" id="IPR005797">
    <property type="entry name" value="Cyt_b/b6_N"/>
</dbReference>
<dbReference type="GO" id="GO:0009055">
    <property type="term" value="F:electron transfer activity"/>
    <property type="evidence" value="ECO:0007669"/>
    <property type="project" value="InterPro"/>
</dbReference>
<dbReference type="OrthoDB" id="627427at2"/>
<dbReference type="PROSITE" id="PS51003">
    <property type="entry name" value="CYTB_CTER"/>
    <property type="match status" value="1"/>
</dbReference>
<dbReference type="PROSITE" id="PS51007">
    <property type="entry name" value="CYTC"/>
    <property type="match status" value="1"/>
</dbReference>
<dbReference type="InterPro" id="IPR016174">
    <property type="entry name" value="Di-haem_cyt_TM"/>
</dbReference>
<organism evidence="15 16">
    <name type="scientific">Hanamia caeni</name>
    <dbReference type="NCBI Taxonomy" id="2294116"/>
    <lineage>
        <taxon>Bacteria</taxon>
        <taxon>Pseudomonadati</taxon>
        <taxon>Bacteroidota</taxon>
        <taxon>Chitinophagia</taxon>
        <taxon>Chitinophagales</taxon>
        <taxon>Chitinophagaceae</taxon>
        <taxon>Hanamia</taxon>
    </lineage>
</organism>
<dbReference type="GO" id="GO:0022904">
    <property type="term" value="P:respiratory electron transport chain"/>
    <property type="evidence" value="ECO:0007669"/>
    <property type="project" value="InterPro"/>
</dbReference>
<evidence type="ECO:0000256" key="9">
    <source>
        <dbReference type="ARBA" id="ARBA00023136"/>
    </source>
</evidence>
<feature type="transmembrane region" description="Helical" evidence="11">
    <location>
        <begin position="190"/>
        <end position="211"/>
    </location>
</feature>
<evidence type="ECO:0000256" key="8">
    <source>
        <dbReference type="ARBA" id="ARBA00023004"/>
    </source>
</evidence>
<proteinExistence type="predicted"/>
<evidence type="ECO:0000313" key="15">
    <source>
        <dbReference type="EMBL" id="RNI38722.1"/>
    </source>
</evidence>
<comment type="subcellular location">
    <subcellularLocation>
        <location evidence="1">Membrane</location>
        <topology evidence="1">Multi-pass membrane protein</topology>
    </subcellularLocation>
</comment>
<feature type="transmembrane region" description="Helical" evidence="11">
    <location>
        <begin position="344"/>
        <end position="364"/>
    </location>
</feature>
<sequence length="466" mass="52072">MKKFLKKIWHWIDDRTGFSQNIVPVIQHPVPPKAKWSYVFGSATLFCFLLQVITGVSLALLYQPSSSEAYHSLVFITDKAKFGNVLRGIHYFGASAMIILVGIHMIRVYITASYKFPREMNWISGVFLLLCTIFMGFTGQLLRWDSNGVWSSVVAAEQLGRTPLIGKYLARLLLGGDTIGGQTLSRFYSYHVFMVPALIFIFIGLHLYLVIQNGISEPPKPGRLVDPKTYRKWYQNMLKEKGVPFWPNAAWRDILFSAIIIICIICLAFVFGPPALSGKPDPAHLSTTPKPDWYMVPFFALFALMPHKIESVAMLLGPILTIVILFSIPFISQKGERSPLKRPWAMYGVICVIVFVVSLLVVGLKAPWSPHFDTKPLPLSAIKNKNPDSTVIKGVHLFYSKGCQYCHRISNYGGIDGPDLTTIGNRLSIQALKIRIVNGGKNMPAFGGSLSNDEINNIVAFLSSQK</sequence>
<evidence type="ECO:0000256" key="7">
    <source>
        <dbReference type="ARBA" id="ARBA00022989"/>
    </source>
</evidence>
<keyword evidence="4 11" id="KW-0812">Transmembrane</keyword>
<dbReference type="Pfam" id="PF00033">
    <property type="entry name" value="Cytochrome_B"/>
    <property type="match status" value="1"/>
</dbReference>
<dbReference type="PANTHER" id="PTHR19271:SF16">
    <property type="entry name" value="CYTOCHROME B"/>
    <property type="match status" value="1"/>
</dbReference>
<keyword evidence="5 10" id="KW-0479">Metal-binding</keyword>
<dbReference type="AlphaFoldDB" id="A0A3M9NLQ9"/>
<name>A0A3M9NLQ9_9BACT</name>
<dbReference type="GO" id="GO:0046872">
    <property type="term" value="F:metal ion binding"/>
    <property type="evidence" value="ECO:0007669"/>
    <property type="project" value="UniProtKB-KW"/>
</dbReference>
<evidence type="ECO:0000259" key="12">
    <source>
        <dbReference type="PROSITE" id="PS51002"/>
    </source>
</evidence>
<feature type="domain" description="Cytochrome b/b6 C-terminal region profile" evidence="13">
    <location>
        <begin position="235"/>
        <end position="367"/>
    </location>
</feature>
<keyword evidence="16" id="KW-1185">Reference proteome</keyword>
<dbReference type="InterPro" id="IPR005798">
    <property type="entry name" value="Cyt_b/b6_C"/>
</dbReference>
<dbReference type="RefSeq" id="WP_123119285.1">
    <property type="nucleotide sequence ID" value="NZ_RJJR01000002.1"/>
</dbReference>
<dbReference type="Gene3D" id="1.20.810.10">
    <property type="entry name" value="Cytochrome Bc1 Complex, Chain C"/>
    <property type="match status" value="1"/>
</dbReference>
<dbReference type="GO" id="GO:0016491">
    <property type="term" value="F:oxidoreductase activity"/>
    <property type="evidence" value="ECO:0007669"/>
    <property type="project" value="InterPro"/>
</dbReference>
<protein>
    <submittedName>
        <fullName evidence="15">DUF4405 domain-containing protein</fullName>
    </submittedName>
</protein>
<dbReference type="Proteomes" id="UP000267223">
    <property type="component" value="Unassembled WGS sequence"/>
</dbReference>
<dbReference type="InterPro" id="IPR036150">
    <property type="entry name" value="Cyt_b/b6_C_sf"/>
</dbReference>
<dbReference type="InterPro" id="IPR036909">
    <property type="entry name" value="Cyt_c-like_dom_sf"/>
</dbReference>
<keyword evidence="6" id="KW-0249">Electron transport</keyword>
<dbReference type="InterPro" id="IPR027387">
    <property type="entry name" value="Cytb/b6-like_sf"/>
</dbReference>
<feature type="transmembrane region" description="Helical" evidence="11">
    <location>
        <begin position="89"/>
        <end position="110"/>
    </location>
</feature>
<keyword evidence="2" id="KW-0813">Transport</keyword>
<dbReference type="GO" id="GO:0016020">
    <property type="term" value="C:membrane"/>
    <property type="evidence" value="ECO:0007669"/>
    <property type="project" value="UniProtKB-SubCell"/>
</dbReference>
<dbReference type="Pfam" id="PF00032">
    <property type="entry name" value="Cytochrom_B_C"/>
    <property type="match status" value="1"/>
</dbReference>
<evidence type="ECO:0000259" key="14">
    <source>
        <dbReference type="PROSITE" id="PS51007"/>
    </source>
</evidence>
<dbReference type="GO" id="GO:0020037">
    <property type="term" value="F:heme binding"/>
    <property type="evidence" value="ECO:0007669"/>
    <property type="project" value="InterPro"/>
</dbReference>
<evidence type="ECO:0000256" key="5">
    <source>
        <dbReference type="ARBA" id="ARBA00022723"/>
    </source>
</evidence>
<keyword evidence="3 10" id="KW-0349">Heme</keyword>
<evidence type="ECO:0000256" key="4">
    <source>
        <dbReference type="ARBA" id="ARBA00022692"/>
    </source>
</evidence>
<keyword evidence="8 10" id="KW-0408">Iron</keyword>
<feature type="transmembrane region" description="Helical" evidence="11">
    <location>
        <begin position="254"/>
        <end position="271"/>
    </location>
</feature>
<evidence type="ECO:0000256" key="3">
    <source>
        <dbReference type="ARBA" id="ARBA00022617"/>
    </source>
</evidence>
<feature type="domain" description="Cytochrome c" evidence="14">
    <location>
        <begin position="389"/>
        <end position="466"/>
    </location>
</feature>
<evidence type="ECO:0000259" key="13">
    <source>
        <dbReference type="PROSITE" id="PS51003"/>
    </source>
</evidence>
<dbReference type="PROSITE" id="PS51002">
    <property type="entry name" value="CYTB_NTER"/>
    <property type="match status" value="1"/>
</dbReference>